<dbReference type="EMBL" id="JANKHO010000140">
    <property type="protein sequence ID" value="KAJ3514525.1"/>
    <property type="molecule type" value="Genomic_DNA"/>
</dbReference>
<dbReference type="InterPro" id="IPR013898">
    <property type="entry name" value="Atg43"/>
</dbReference>
<dbReference type="GO" id="GO:0140580">
    <property type="term" value="F:mitochondrion autophagosome adaptor activity"/>
    <property type="evidence" value="ECO:0007669"/>
    <property type="project" value="InterPro"/>
</dbReference>
<comment type="caution">
    <text evidence="2">The sequence shown here is derived from an EMBL/GenBank/DDBJ whole genome shotgun (WGS) entry which is preliminary data.</text>
</comment>
<accession>A0A9W8MYW7</accession>
<sequence>MASAAQVVFHHPSHARTDNDDAHRHHHARPRLPVIPDLRFEYSYLRSIQPFIEIQRVSSTQEKKQSRPTKIELVDKALLDQGYEALDASLEKEAGSVEEQVVVVQAPREVITVQWRKVFWATMRDQVISPLVQGALWH</sequence>
<evidence type="ECO:0000313" key="2">
    <source>
        <dbReference type="EMBL" id="KAJ3514525.1"/>
    </source>
</evidence>
<feature type="region of interest" description="Disordered" evidence="1">
    <location>
        <begin position="1"/>
        <end position="29"/>
    </location>
</feature>
<dbReference type="GO" id="GO:0000423">
    <property type="term" value="P:mitophagy"/>
    <property type="evidence" value="ECO:0007669"/>
    <property type="project" value="InterPro"/>
</dbReference>
<evidence type="ECO:0000313" key="3">
    <source>
        <dbReference type="Proteomes" id="UP001148786"/>
    </source>
</evidence>
<reference evidence="2" key="1">
    <citation type="submission" date="2022-07" db="EMBL/GenBank/DDBJ databases">
        <title>Genome Sequence of Agrocybe chaxingu.</title>
        <authorList>
            <person name="Buettner E."/>
        </authorList>
    </citation>
    <scope>NUCLEOTIDE SEQUENCE</scope>
    <source>
        <strain evidence="2">MP-N11</strain>
    </source>
</reference>
<dbReference type="Proteomes" id="UP001148786">
    <property type="component" value="Unassembled WGS sequence"/>
</dbReference>
<keyword evidence="3" id="KW-1185">Reference proteome</keyword>
<gene>
    <name evidence="2" type="ORF">NLJ89_g2330</name>
</gene>
<dbReference type="PANTHER" id="PTHR38699:SF1">
    <property type="entry name" value="MITOPHAGY RECEPTOR ATG43"/>
    <property type="match status" value="1"/>
</dbReference>
<dbReference type="AlphaFoldDB" id="A0A9W8MYW7"/>
<protein>
    <submittedName>
        <fullName evidence="2">Uncharacterized protein</fullName>
    </submittedName>
</protein>
<name>A0A9W8MYW7_9AGAR</name>
<dbReference type="OrthoDB" id="2430343at2759"/>
<organism evidence="2 3">
    <name type="scientific">Agrocybe chaxingu</name>
    <dbReference type="NCBI Taxonomy" id="84603"/>
    <lineage>
        <taxon>Eukaryota</taxon>
        <taxon>Fungi</taxon>
        <taxon>Dikarya</taxon>
        <taxon>Basidiomycota</taxon>
        <taxon>Agaricomycotina</taxon>
        <taxon>Agaricomycetes</taxon>
        <taxon>Agaricomycetidae</taxon>
        <taxon>Agaricales</taxon>
        <taxon>Agaricineae</taxon>
        <taxon>Strophariaceae</taxon>
        <taxon>Agrocybe</taxon>
    </lineage>
</organism>
<dbReference type="Pfam" id="PF08589">
    <property type="entry name" value="ATG43"/>
    <property type="match status" value="1"/>
</dbReference>
<proteinExistence type="predicted"/>
<evidence type="ECO:0000256" key="1">
    <source>
        <dbReference type="SAM" id="MobiDB-lite"/>
    </source>
</evidence>
<dbReference type="PANTHER" id="PTHR38699">
    <property type="entry name" value="CHROMOSOME 1, WHOLE GENOME SHOTGUN SEQUENCE"/>
    <property type="match status" value="1"/>
</dbReference>